<feature type="signal peptide" evidence="1">
    <location>
        <begin position="1"/>
        <end position="25"/>
    </location>
</feature>
<dbReference type="Proteomes" id="UP000186228">
    <property type="component" value="Unassembled WGS sequence"/>
</dbReference>
<evidence type="ECO:0000313" key="2">
    <source>
        <dbReference type="EMBL" id="SCB06816.1"/>
    </source>
</evidence>
<evidence type="ECO:0000256" key="1">
    <source>
        <dbReference type="SAM" id="SignalP"/>
    </source>
</evidence>
<protein>
    <recommendedName>
        <fullName evidence="4">Lipopolysaccharide-assembly</fullName>
    </recommendedName>
</protein>
<organism evidence="2 3">
    <name type="scientific">Rhizobium hainanense</name>
    <dbReference type="NCBI Taxonomy" id="52131"/>
    <lineage>
        <taxon>Bacteria</taxon>
        <taxon>Pseudomonadati</taxon>
        <taxon>Pseudomonadota</taxon>
        <taxon>Alphaproteobacteria</taxon>
        <taxon>Hyphomicrobiales</taxon>
        <taxon>Rhizobiaceae</taxon>
        <taxon>Rhizobium/Agrobacterium group</taxon>
        <taxon>Rhizobium</taxon>
    </lineage>
</organism>
<feature type="chain" id="PRO_5008682392" description="Lipopolysaccharide-assembly" evidence="1">
    <location>
        <begin position="26"/>
        <end position="156"/>
    </location>
</feature>
<dbReference type="PROSITE" id="PS51257">
    <property type="entry name" value="PROKAR_LIPOPROTEIN"/>
    <property type="match status" value="1"/>
</dbReference>
<reference evidence="3" key="1">
    <citation type="submission" date="2016-08" db="EMBL/GenBank/DDBJ databases">
        <authorList>
            <person name="Varghese N."/>
            <person name="Submissions Spin"/>
        </authorList>
    </citation>
    <scope>NUCLEOTIDE SEQUENCE [LARGE SCALE GENOMIC DNA]</scope>
    <source>
        <strain evidence="3">CCBAU 57015</strain>
    </source>
</reference>
<accession>A0A1C3TUC7</accession>
<dbReference type="STRING" id="52131.GA0061100_1018"/>
<dbReference type="AlphaFoldDB" id="A0A1C3TUC7"/>
<sequence>MLLLRPRAVPALVGCLALAACSSWSVDPPPPTYAVRSATVVADQALPPVSPALVAAVNDRVNAAIAATSFAPQLPQVVITVRLTDVRKARGFNRDRSSAKINIDAAAADGGAVVAMASFETRTVAPDPATADELMAEDIAARVRSIFSLNTPRLAN</sequence>
<proteinExistence type="predicted"/>
<dbReference type="EMBL" id="FMAC01000001">
    <property type="protein sequence ID" value="SCB06816.1"/>
    <property type="molecule type" value="Genomic_DNA"/>
</dbReference>
<evidence type="ECO:0000313" key="3">
    <source>
        <dbReference type="Proteomes" id="UP000186228"/>
    </source>
</evidence>
<dbReference type="OrthoDB" id="8302327at2"/>
<name>A0A1C3TUC7_9HYPH</name>
<keyword evidence="1" id="KW-0732">Signal</keyword>
<gene>
    <name evidence="2" type="ORF">GA0061100_1018</name>
</gene>
<keyword evidence="3" id="KW-1185">Reference proteome</keyword>
<evidence type="ECO:0008006" key="4">
    <source>
        <dbReference type="Google" id="ProtNLM"/>
    </source>
</evidence>